<dbReference type="EMBL" id="CP002131">
    <property type="protein sequence ID" value="ADL08955.1"/>
    <property type="molecule type" value="Genomic_DNA"/>
</dbReference>
<name>D9S176_THEOJ</name>
<evidence type="ECO:0000313" key="1">
    <source>
        <dbReference type="EMBL" id="ADL08955.1"/>
    </source>
</evidence>
<sequence length="31" mass="3593">MIFKDIVFSNTPFSEFFLYTAVDKPVNMCTS</sequence>
<evidence type="ECO:0000313" key="2">
    <source>
        <dbReference type="Proteomes" id="UP000000272"/>
    </source>
</evidence>
<reference evidence="1 2" key="1">
    <citation type="journal article" date="2010" name="Stand. Genomic Sci.">
        <title>Complete genome sequence of Thermosediminibacter oceani type strain (JW/IW-1228P).</title>
        <authorList>
            <person name="Pitluck S."/>
            <person name="Yasawong M."/>
            <person name="Munk C."/>
            <person name="Nolan M."/>
            <person name="Lapidus A."/>
            <person name="Lucas S."/>
            <person name="Glavina Del Rio T."/>
            <person name="Tice H."/>
            <person name="Cheng J.F."/>
            <person name="Bruce D."/>
            <person name="Detter C."/>
            <person name="Tapia R."/>
            <person name="Han C."/>
            <person name="Goodwin L."/>
            <person name="Liolios K."/>
            <person name="Ivanova N."/>
            <person name="Mavromatis K."/>
            <person name="Mikhailova N."/>
            <person name="Pati A."/>
            <person name="Chen A."/>
            <person name="Palaniappan K."/>
            <person name="Land M."/>
            <person name="Hauser L."/>
            <person name="Chang Y.J."/>
            <person name="Jeffries C.D."/>
            <person name="Rohde M."/>
            <person name="Spring S."/>
            <person name="Sikorski J."/>
            <person name="Goker M."/>
            <person name="Woyke T."/>
            <person name="Bristow J."/>
            <person name="Eisen J.A."/>
            <person name="Markowitz V."/>
            <person name="Hugenholtz P."/>
            <person name="Kyrpides N.C."/>
            <person name="Klenk H.P."/>
        </authorList>
    </citation>
    <scope>NUCLEOTIDE SEQUENCE [LARGE SCALE GENOMIC DNA]</scope>
    <source>
        <strain evidence="2">ATCC BAA-1034 / DSM 16646 / JW/IW-1228P</strain>
    </source>
</reference>
<dbReference type="AlphaFoldDB" id="D9S176"/>
<protein>
    <submittedName>
        <fullName evidence="1">Uncharacterized protein</fullName>
    </submittedName>
</protein>
<dbReference type="HOGENOM" id="CLU_3398959_0_0_9"/>
<gene>
    <name evidence="1" type="ordered locus">Toce_2244</name>
</gene>
<dbReference type="KEGG" id="toc:Toce_2244"/>
<organism evidence="1 2">
    <name type="scientific">Thermosediminibacter oceani (strain ATCC BAA-1034 / DSM 16646 / JW/IW-1228P)</name>
    <dbReference type="NCBI Taxonomy" id="555079"/>
    <lineage>
        <taxon>Bacteria</taxon>
        <taxon>Bacillati</taxon>
        <taxon>Bacillota</taxon>
        <taxon>Clostridia</taxon>
        <taxon>Thermosediminibacterales</taxon>
        <taxon>Thermosediminibacteraceae</taxon>
        <taxon>Thermosediminibacter</taxon>
    </lineage>
</organism>
<proteinExistence type="predicted"/>
<accession>D9S176</accession>
<keyword evidence="2" id="KW-1185">Reference proteome</keyword>
<dbReference type="Proteomes" id="UP000000272">
    <property type="component" value="Chromosome"/>
</dbReference>